<evidence type="ECO:0000313" key="5">
    <source>
        <dbReference type="Proteomes" id="UP001589776"/>
    </source>
</evidence>
<feature type="transmembrane region" description="Helical" evidence="2">
    <location>
        <begin position="21"/>
        <end position="42"/>
    </location>
</feature>
<proteinExistence type="predicted"/>
<feature type="region of interest" description="Disordered" evidence="1">
    <location>
        <begin position="322"/>
        <end position="351"/>
    </location>
</feature>
<dbReference type="PANTHER" id="PTHR33133">
    <property type="entry name" value="OS08G0107100 PROTEIN-RELATED"/>
    <property type="match status" value="1"/>
</dbReference>
<comment type="caution">
    <text evidence="4">The sequence shown here is derived from an EMBL/GenBank/DDBJ whole genome shotgun (WGS) entry which is preliminary data.</text>
</comment>
<dbReference type="Pfam" id="PF25231">
    <property type="entry name" value="DUF7847"/>
    <property type="match status" value="1"/>
</dbReference>
<reference evidence="4 5" key="1">
    <citation type="submission" date="2024-09" db="EMBL/GenBank/DDBJ databases">
        <authorList>
            <person name="Sun Q."/>
            <person name="Mori K."/>
        </authorList>
    </citation>
    <scope>NUCLEOTIDE SEQUENCE [LARGE SCALE GENOMIC DNA]</scope>
    <source>
        <strain evidence="4 5">CCM 7759</strain>
    </source>
</reference>
<keyword evidence="2" id="KW-0472">Membrane</keyword>
<feature type="transmembrane region" description="Helical" evidence="2">
    <location>
        <begin position="89"/>
        <end position="119"/>
    </location>
</feature>
<feature type="transmembrane region" description="Helical" evidence="2">
    <location>
        <begin position="140"/>
        <end position="173"/>
    </location>
</feature>
<evidence type="ECO:0000313" key="4">
    <source>
        <dbReference type="EMBL" id="MFC0211270.1"/>
    </source>
</evidence>
<dbReference type="RefSeq" id="WP_377468220.1">
    <property type="nucleotide sequence ID" value="NZ_JBHLWN010000014.1"/>
</dbReference>
<organism evidence="4 5">
    <name type="scientific">Paenibacillus chartarius</name>
    <dbReference type="NCBI Taxonomy" id="747481"/>
    <lineage>
        <taxon>Bacteria</taxon>
        <taxon>Bacillati</taxon>
        <taxon>Bacillota</taxon>
        <taxon>Bacilli</taxon>
        <taxon>Bacillales</taxon>
        <taxon>Paenibacillaceae</taxon>
        <taxon>Paenibacillus</taxon>
    </lineage>
</organism>
<dbReference type="InterPro" id="IPR057169">
    <property type="entry name" value="DUF7847"/>
</dbReference>
<feature type="domain" description="DUF7847" evidence="3">
    <location>
        <begin position="91"/>
        <end position="280"/>
    </location>
</feature>
<evidence type="ECO:0000256" key="1">
    <source>
        <dbReference type="SAM" id="MobiDB-lite"/>
    </source>
</evidence>
<accession>A0ABV6DF46</accession>
<keyword evidence="2" id="KW-0812">Transmembrane</keyword>
<sequence length="351" mass="39043">MHKAIWRPLSVGRVIDRGFQLYRTYFVKLMMIVLMTYGPFYLLSLLVQGGGQEAQGSLLGSLGDTDSLMEWVESFNNQNASMFEGWRGIVYVLVIIPIGVFFLFPLATGAVVGLVHHAVHGEDIPSAWTLVKRSLKRIGLLAGSTFLFSLMFIAVYAAAAGGIIGLMIAVFAGGGLAGGGAGSNVALGIVLMLLFFLFLFALVIVLVWLAVRWGYFLPFVALGEEKIGFRRSWRLTKRNFWRMLLMWIVVGGILNVITMVFQLLIIAVLGGSIFGSLLEAIVSMLAMPIYMLPYVVSFYDLRARNEGYGLEELIRRTLSANQVPQDPQQDMRTESQELPGLQPEEWRPKYE</sequence>
<evidence type="ECO:0000259" key="3">
    <source>
        <dbReference type="Pfam" id="PF25231"/>
    </source>
</evidence>
<feature type="transmembrane region" description="Helical" evidence="2">
    <location>
        <begin position="185"/>
        <end position="211"/>
    </location>
</feature>
<dbReference type="EMBL" id="JBHLWN010000014">
    <property type="protein sequence ID" value="MFC0211270.1"/>
    <property type="molecule type" value="Genomic_DNA"/>
</dbReference>
<name>A0ABV6DF46_9BACL</name>
<protein>
    <recommendedName>
        <fullName evidence="3">DUF7847 domain-containing protein</fullName>
    </recommendedName>
</protein>
<keyword evidence="2" id="KW-1133">Transmembrane helix</keyword>
<feature type="transmembrane region" description="Helical" evidence="2">
    <location>
        <begin position="273"/>
        <end position="296"/>
    </location>
</feature>
<dbReference type="Proteomes" id="UP001589776">
    <property type="component" value="Unassembled WGS sequence"/>
</dbReference>
<evidence type="ECO:0000256" key="2">
    <source>
        <dbReference type="SAM" id="Phobius"/>
    </source>
</evidence>
<keyword evidence="5" id="KW-1185">Reference proteome</keyword>
<feature type="transmembrane region" description="Helical" evidence="2">
    <location>
        <begin position="240"/>
        <end position="267"/>
    </location>
</feature>
<dbReference type="PANTHER" id="PTHR33133:SF1">
    <property type="entry name" value="EXPRESSED PROTEIN-RELATED"/>
    <property type="match status" value="1"/>
</dbReference>
<gene>
    <name evidence="4" type="ORF">ACFFK0_02200</name>
</gene>